<dbReference type="RefSeq" id="XP_068368079.1">
    <property type="nucleotide sequence ID" value="XM_068497903.1"/>
</dbReference>
<feature type="transmembrane region" description="Helical" evidence="9">
    <location>
        <begin position="278"/>
        <end position="296"/>
    </location>
</feature>
<keyword evidence="8 9" id="KW-0472">Membrane</keyword>
<dbReference type="PANTHER" id="PTHR21290">
    <property type="entry name" value="SPHINGOMYELIN SYNTHETASE"/>
    <property type="match status" value="1"/>
</dbReference>
<feature type="transmembrane region" description="Helical" evidence="9">
    <location>
        <begin position="55"/>
        <end position="72"/>
    </location>
</feature>
<dbReference type="GO" id="GO:0047493">
    <property type="term" value="F:ceramide cholinephosphotransferase activity"/>
    <property type="evidence" value="ECO:0007669"/>
    <property type="project" value="TreeGrafter"/>
</dbReference>
<feature type="domain" description="Sphingomyelin synthase-like" evidence="10">
    <location>
        <begin position="517"/>
        <end position="593"/>
    </location>
</feature>
<comment type="subcellular location">
    <subcellularLocation>
        <location evidence="1">Membrane</location>
        <topology evidence="1">Multi-pass membrane protein</topology>
    </subcellularLocation>
</comment>
<feature type="transmembrane region" description="Helical" evidence="9">
    <location>
        <begin position="369"/>
        <end position="390"/>
    </location>
</feature>
<evidence type="ECO:0000256" key="8">
    <source>
        <dbReference type="ARBA" id="ARBA00023136"/>
    </source>
</evidence>
<feature type="transmembrane region" description="Helical" evidence="9">
    <location>
        <begin position="422"/>
        <end position="441"/>
    </location>
</feature>
<feature type="transmembrane region" description="Helical" evidence="9">
    <location>
        <begin position="549"/>
        <end position="570"/>
    </location>
</feature>
<dbReference type="GO" id="GO:0033188">
    <property type="term" value="F:sphingomyelin synthase activity"/>
    <property type="evidence" value="ECO:0007669"/>
    <property type="project" value="TreeGrafter"/>
</dbReference>
<dbReference type="AlphaFoldDB" id="A0A1J4KUJ6"/>
<dbReference type="Pfam" id="PF14360">
    <property type="entry name" value="PAP2_C"/>
    <property type="match status" value="1"/>
</dbReference>
<dbReference type="VEuPathDB" id="TrichDB:TRFO_14585"/>
<gene>
    <name evidence="11" type="ORF">TRFO_14585</name>
</gene>
<name>A0A1J4KUJ6_9EUKA</name>
<organism evidence="11 12">
    <name type="scientific">Tritrichomonas foetus</name>
    <dbReference type="NCBI Taxonomy" id="1144522"/>
    <lineage>
        <taxon>Eukaryota</taxon>
        <taxon>Metamonada</taxon>
        <taxon>Parabasalia</taxon>
        <taxon>Tritrichomonadida</taxon>
        <taxon>Tritrichomonadidae</taxon>
        <taxon>Tritrichomonas</taxon>
    </lineage>
</organism>
<dbReference type="EMBL" id="MLAK01000292">
    <property type="protein sequence ID" value="OHT14943.1"/>
    <property type="molecule type" value="Genomic_DNA"/>
</dbReference>
<evidence type="ECO:0000256" key="4">
    <source>
        <dbReference type="ARBA" id="ARBA00022692"/>
    </source>
</evidence>
<keyword evidence="6 9" id="KW-1133">Transmembrane helix</keyword>
<reference evidence="11" key="1">
    <citation type="submission" date="2016-10" db="EMBL/GenBank/DDBJ databases">
        <authorList>
            <person name="Benchimol M."/>
            <person name="Almeida L.G."/>
            <person name="Vasconcelos A.T."/>
            <person name="Perreira-Neves A."/>
            <person name="Rosa I.A."/>
            <person name="Tasca T."/>
            <person name="Bogo M.R."/>
            <person name="de Souza W."/>
        </authorList>
    </citation>
    <scope>NUCLEOTIDE SEQUENCE [LARGE SCALE GENOMIC DNA]</scope>
    <source>
        <strain evidence="11">K</strain>
    </source>
</reference>
<keyword evidence="5" id="KW-0746">Sphingolipid metabolism</keyword>
<feature type="transmembrane region" description="Helical" evidence="9">
    <location>
        <begin position="302"/>
        <end position="320"/>
    </location>
</feature>
<dbReference type="InterPro" id="IPR045221">
    <property type="entry name" value="Sphingomyelin_synth-like"/>
</dbReference>
<dbReference type="GO" id="GO:0046513">
    <property type="term" value="P:ceramide biosynthetic process"/>
    <property type="evidence" value="ECO:0007669"/>
    <property type="project" value="TreeGrafter"/>
</dbReference>
<comment type="similarity">
    <text evidence="2">Belongs to the sphingomyelin synthase family.</text>
</comment>
<evidence type="ECO:0000313" key="12">
    <source>
        <dbReference type="Proteomes" id="UP000179807"/>
    </source>
</evidence>
<dbReference type="PANTHER" id="PTHR21290:SF25">
    <property type="entry name" value="SPHINGOMYELIN SYNTHASE-RELATED PROTEIN 1"/>
    <property type="match status" value="1"/>
</dbReference>
<evidence type="ECO:0000259" key="10">
    <source>
        <dbReference type="Pfam" id="PF14360"/>
    </source>
</evidence>
<dbReference type="GO" id="GO:0000139">
    <property type="term" value="C:Golgi membrane"/>
    <property type="evidence" value="ECO:0007669"/>
    <property type="project" value="TreeGrafter"/>
</dbReference>
<evidence type="ECO:0000256" key="5">
    <source>
        <dbReference type="ARBA" id="ARBA00022919"/>
    </source>
</evidence>
<dbReference type="OrthoDB" id="422827at2759"/>
<comment type="caution">
    <text evidence="11">The sequence shown here is derived from an EMBL/GenBank/DDBJ whole genome shotgun (WGS) entry which is preliminary data.</text>
</comment>
<accession>A0A1J4KUJ6</accession>
<proteinExistence type="inferred from homology"/>
<protein>
    <recommendedName>
        <fullName evidence="10">Sphingomyelin synthase-like domain-containing protein</fullName>
    </recommendedName>
</protein>
<evidence type="ECO:0000256" key="7">
    <source>
        <dbReference type="ARBA" id="ARBA00023098"/>
    </source>
</evidence>
<dbReference type="Proteomes" id="UP000179807">
    <property type="component" value="Unassembled WGS sequence"/>
</dbReference>
<sequence>MEVDEHVEEEIGNLEPLTSVGVAFQGNDIYEVYSAELPYIEFTSKSFYMIQKIEMFLMMIISSAMIIPPAGIEKNTTASFVNWCLDILSLSPSLFQNTLIPYVVMSTIMLSILLIVGYAISLACRCKQGFTQNKNKLSLWVLFHRLVLPLPTIIIGYNIGAFLMKLTTSLSAAPMFLFSLFTALFWAWAMFTSISLYNSKPQQRKNDQCQIHYSYVEFEQYISFLPLIQAATPGIVSALGQTNVDPIISICFVILTSLFSIAFVWMKKPYTFSSMNRFVIFISLVKIPVSLLWYIENNIMDYLNIFLLSLPGFVAIIYGITKLLSSCSSNECNRTTTNEDQERQSEYHFINTSKWIFPFNLLSFQKQDLFLAVFLAISLVMMVLFNALAAQRMPFVTALPDFFHEKFHIDNALRTSPSYGSFQYSNIAVLFIVINLFATLFKYPEMYNVRRSFFIYCILAEVRAISFVITGLPAPCAGSANCPCADKNFEKMFKEGNPVKIAFSWLLGLGMFLKYPQCGDLIVSGHTMFLWIGTRTCVDVLRRCVPRPFNTLLCATMITLTLTAMGYIILAKNHYSIDVWFGFLLPEILWDLYVALQVCAEKPPSPDDNIAVKVIRWLEERPVPVVQTGSITNEL</sequence>
<evidence type="ECO:0000256" key="3">
    <source>
        <dbReference type="ARBA" id="ARBA00022679"/>
    </source>
</evidence>
<dbReference type="GeneID" id="94832607"/>
<feature type="transmembrane region" description="Helical" evidence="9">
    <location>
        <begin position="218"/>
        <end position="240"/>
    </location>
</feature>
<feature type="transmembrane region" description="Helical" evidence="9">
    <location>
        <begin position="142"/>
        <end position="164"/>
    </location>
</feature>
<evidence type="ECO:0000256" key="2">
    <source>
        <dbReference type="ARBA" id="ARBA00005441"/>
    </source>
</evidence>
<keyword evidence="3" id="KW-0808">Transferase</keyword>
<keyword evidence="7" id="KW-0443">Lipid metabolism</keyword>
<keyword evidence="12" id="KW-1185">Reference proteome</keyword>
<dbReference type="InterPro" id="IPR025749">
    <property type="entry name" value="Sphingomyelin_synth-like_dom"/>
</dbReference>
<feature type="transmembrane region" description="Helical" evidence="9">
    <location>
        <begin position="99"/>
        <end position="121"/>
    </location>
</feature>
<evidence type="ECO:0000256" key="1">
    <source>
        <dbReference type="ARBA" id="ARBA00004141"/>
    </source>
</evidence>
<keyword evidence="4 9" id="KW-0812">Transmembrane</keyword>
<feature type="transmembrane region" description="Helical" evidence="9">
    <location>
        <begin position="246"/>
        <end position="266"/>
    </location>
</feature>
<feature type="transmembrane region" description="Helical" evidence="9">
    <location>
        <begin position="176"/>
        <end position="197"/>
    </location>
</feature>
<evidence type="ECO:0000256" key="6">
    <source>
        <dbReference type="ARBA" id="ARBA00022989"/>
    </source>
</evidence>
<dbReference type="GO" id="GO:0005789">
    <property type="term" value="C:endoplasmic reticulum membrane"/>
    <property type="evidence" value="ECO:0007669"/>
    <property type="project" value="TreeGrafter"/>
</dbReference>
<evidence type="ECO:0000313" key="11">
    <source>
        <dbReference type="EMBL" id="OHT14943.1"/>
    </source>
</evidence>
<dbReference type="GO" id="GO:0005886">
    <property type="term" value="C:plasma membrane"/>
    <property type="evidence" value="ECO:0007669"/>
    <property type="project" value="TreeGrafter"/>
</dbReference>
<evidence type="ECO:0000256" key="9">
    <source>
        <dbReference type="SAM" id="Phobius"/>
    </source>
</evidence>